<accession>A0A066VGP1</accession>
<feature type="compositionally biased region" description="Low complexity" evidence="1">
    <location>
        <begin position="436"/>
        <end position="447"/>
    </location>
</feature>
<dbReference type="RefSeq" id="XP_013240513.1">
    <property type="nucleotide sequence ID" value="XM_013385059.1"/>
</dbReference>
<feature type="compositionally biased region" description="Low complexity" evidence="1">
    <location>
        <begin position="340"/>
        <end position="360"/>
    </location>
</feature>
<proteinExistence type="predicted"/>
<gene>
    <name evidence="2" type="ORF">K437DRAFT_270742</name>
</gene>
<evidence type="ECO:0000313" key="3">
    <source>
        <dbReference type="Proteomes" id="UP000027361"/>
    </source>
</evidence>
<evidence type="ECO:0000256" key="1">
    <source>
        <dbReference type="SAM" id="MobiDB-lite"/>
    </source>
</evidence>
<organism evidence="2 3">
    <name type="scientific">Tilletiaria anomala (strain ATCC 24038 / CBS 436.72 / UBC 951)</name>
    <dbReference type="NCBI Taxonomy" id="1037660"/>
    <lineage>
        <taxon>Eukaryota</taxon>
        <taxon>Fungi</taxon>
        <taxon>Dikarya</taxon>
        <taxon>Basidiomycota</taxon>
        <taxon>Ustilaginomycotina</taxon>
        <taxon>Exobasidiomycetes</taxon>
        <taxon>Georgefischeriales</taxon>
        <taxon>Tilletiariaceae</taxon>
        <taxon>Tilletiaria</taxon>
    </lineage>
</organism>
<dbReference type="HOGENOM" id="CLU_511093_0_0_1"/>
<comment type="caution">
    <text evidence="2">The sequence shown here is derived from an EMBL/GenBank/DDBJ whole genome shotgun (WGS) entry which is preliminary data.</text>
</comment>
<evidence type="ECO:0000313" key="2">
    <source>
        <dbReference type="EMBL" id="KDN37909.1"/>
    </source>
</evidence>
<feature type="compositionally biased region" description="Polar residues" evidence="1">
    <location>
        <begin position="1"/>
        <end position="11"/>
    </location>
</feature>
<dbReference type="EMBL" id="JMSN01000129">
    <property type="protein sequence ID" value="KDN37909.1"/>
    <property type="molecule type" value="Genomic_DNA"/>
</dbReference>
<feature type="compositionally biased region" description="Polar residues" evidence="1">
    <location>
        <begin position="125"/>
        <end position="136"/>
    </location>
</feature>
<feature type="compositionally biased region" description="Polar residues" evidence="1">
    <location>
        <begin position="361"/>
        <end position="375"/>
    </location>
</feature>
<feature type="compositionally biased region" description="Basic and acidic residues" evidence="1">
    <location>
        <begin position="207"/>
        <end position="216"/>
    </location>
</feature>
<feature type="region of interest" description="Disordered" evidence="1">
    <location>
        <begin position="307"/>
        <end position="375"/>
    </location>
</feature>
<sequence length="533" mass="56199">MSESFFDSLNFNGGGASQGSQLPSGSGIRPPQSQAIVFWKKESPSPSLQSAIGGLPPHAALPDIGSSKWSASPLPPLDLGIHNNDFLAEQRRSPSLGRSPRKTVVESAKAAGKRRMGERDAETGSLDSSRSLTMANRRTYRQRPVKRSRSIRTSSGGVKDSSIDGAQLDSTDSGKFIAYVNEHLLAGLDDDLGIQPANTAEASADVSETRRMKAHGDSSGGRRSSVSRADTAPPPGSEEEAREGTQGHSARGMQVETGRPGGRNKGKGWLRYHTDPHPQMGSSSPPLGVQAAPTISTQRSIMSNVNEKSAMSTVAQQSPTQMTSAGTSGRVLAQKDNNVRSAIRSMSRTSSKSSARFSMSPTKNGASDWRTASISPQKQAVPVGYVQESDRPFSNEPSYNGTAEVALAQDHGQRRKLGSTARRSISGPSATLRCPTANARNAGGTTAIKAAGSGAKRPAAPGRSGFTTPVHISRSPVKAPGSSPTSAIVIDDDDDSDDDEHVKCKGNAADDSFDFAEDEDFIMLSERLAEEGL</sequence>
<dbReference type="InParanoid" id="A0A066VGP1"/>
<feature type="compositionally biased region" description="Basic residues" evidence="1">
    <location>
        <begin position="138"/>
        <end position="150"/>
    </location>
</feature>
<dbReference type="Proteomes" id="UP000027361">
    <property type="component" value="Unassembled WGS sequence"/>
</dbReference>
<feature type="region of interest" description="Disordered" evidence="1">
    <location>
        <begin position="200"/>
        <end position="294"/>
    </location>
</feature>
<feature type="compositionally biased region" description="Polar residues" evidence="1">
    <location>
        <begin position="307"/>
        <end position="327"/>
    </location>
</feature>
<reference evidence="2 3" key="1">
    <citation type="submission" date="2014-05" db="EMBL/GenBank/DDBJ databases">
        <title>Draft genome sequence of a rare smut relative, Tilletiaria anomala UBC 951.</title>
        <authorList>
            <consortium name="DOE Joint Genome Institute"/>
            <person name="Toome M."/>
            <person name="Kuo A."/>
            <person name="Henrissat B."/>
            <person name="Lipzen A."/>
            <person name="Tritt A."/>
            <person name="Yoshinaga Y."/>
            <person name="Zane M."/>
            <person name="Barry K."/>
            <person name="Grigoriev I.V."/>
            <person name="Spatafora J.W."/>
            <person name="Aimea M.C."/>
        </authorList>
    </citation>
    <scope>NUCLEOTIDE SEQUENCE [LARGE SCALE GENOMIC DNA]</scope>
    <source>
        <strain evidence="2 3">UBC 951</strain>
    </source>
</reference>
<feature type="region of interest" description="Disordered" evidence="1">
    <location>
        <begin position="91"/>
        <end position="169"/>
    </location>
</feature>
<dbReference type="GeneID" id="25266201"/>
<protein>
    <submittedName>
        <fullName evidence="2">Uncharacterized protein</fullName>
    </submittedName>
</protein>
<feature type="compositionally biased region" description="Acidic residues" evidence="1">
    <location>
        <begin position="490"/>
        <end position="499"/>
    </location>
</feature>
<feature type="region of interest" description="Disordered" evidence="1">
    <location>
        <begin position="388"/>
        <end position="502"/>
    </location>
</feature>
<keyword evidence="3" id="KW-1185">Reference proteome</keyword>
<dbReference type="AlphaFoldDB" id="A0A066VGP1"/>
<name>A0A066VGP1_TILAU</name>
<feature type="region of interest" description="Disordered" evidence="1">
    <location>
        <begin position="1"/>
        <end position="69"/>
    </location>
</feature>